<dbReference type="Proteomes" id="UP000438345">
    <property type="component" value="Chromosome"/>
</dbReference>
<keyword evidence="1" id="KW-0812">Transmembrane</keyword>
<keyword evidence="1" id="KW-1133">Transmembrane helix</keyword>
<name>A0A857CYV3_MICAE</name>
<sequence>MKCNAPPILQYSAGHAYSACHLGAITVLEDEKRSHPFLGWVIGTKPNTQICLNLFLGFFGCIVGFPYVYRLDKEKAIEDFRQAAELFRQQGNAPAREKALQFLRQLGAV</sequence>
<evidence type="ECO:0000313" key="2">
    <source>
        <dbReference type="EMBL" id="QGZ88532.1"/>
    </source>
</evidence>
<feature type="transmembrane region" description="Helical" evidence="1">
    <location>
        <begin position="50"/>
        <end position="69"/>
    </location>
</feature>
<evidence type="ECO:0000313" key="3">
    <source>
        <dbReference type="Proteomes" id="UP000438345"/>
    </source>
</evidence>
<protein>
    <submittedName>
        <fullName evidence="2">Uncharacterized protein</fullName>
    </submittedName>
</protein>
<evidence type="ECO:0000256" key="1">
    <source>
        <dbReference type="SAM" id="Phobius"/>
    </source>
</evidence>
<keyword evidence="1" id="KW-0472">Membrane</keyword>
<reference evidence="2 3" key="1">
    <citation type="submission" date="2019-12" db="EMBL/GenBank/DDBJ databases">
        <title>Complete genome sequence of Microcystis aeruginosa strain FD4.</title>
        <authorList>
            <person name="Urakawa H."/>
        </authorList>
    </citation>
    <scope>NUCLEOTIDE SEQUENCE [LARGE SCALE GENOMIC DNA]</scope>
    <source>
        <strain evidence="2 3">FD4</strain>
    </source>
</reference>
<dbReference type="RefSeq" id="WP_158198666.1">
    <property type="nucleotide sequence ID" value="NZ_CP046973.1"/>
</dbReference>
<dbReference type="EMBL" id="CP046973">
    <property type="protein sequence ID" value="QGZ88532.1"/>
    <property type="molecule type" value="Genomic_DNA"/>
</dbReference>
<organism evidence="2 3">
    <name type="scientific">Microcystis aeruginosa FD4</name>
    <dbReference type="NCBI Taxonomy" id="2686288"/>
    <lineage>
        <taxon>Bacteria</taxon>
        <taxon>Bacillati</taxon>
        <taxon>Cyanobacteriota</taxon>
        <taxon>Cyanophyceae</taxon>
        <taxon>Oscillatoriophycideae</taxon>
        <taxon>Chroococcales</taxon>
        <taxon>Microcystaceae</taxon>
        <taxon>Microcystis</taxon>
    </lineage>
</organism>
<dbReference type="AlphaFoldDB" id="A0A857CYV3"/>
<proteinExistence type="predicted"/>
<gene>
    <name evidence="2" type="ORF">GQR42_01785</name>
</gene>
<accession>A0A857CYV3</accession>